<evidence type="ECO:0000313" key="3">
    <source>
        <dbReference type="Proteomes" id="UP001370490"/>
    </source>
</evidence>
<dbReference type="PANTHER" id="PTHR47926">
    <property type="entry name" value="PENTATRICOPEPTIDE REPEAT-CONTAINING PROTEIN"/>
    <property type="match status" value="1"/>
</dbReference>
<comment type="caution">
    <text evidence="2">The sequence shown here is derived from an EMBL/GenBank/DDBJ whole genome shotgun (WGS) entry which is preliminary data.</text>
</comment>
<feature type="region of interest" description="Disordered" evidence="1">
    <location>
        <begin position="216"/>
        <end position="238"/>
    </location>
</feature>
<evidence type="ECO:0000256" key="1">
    <source>
        <dbReference type="SAM" id="MobiDB-lite"/>
    </source>
</evidence>
<sequence>MKPSVRKPTISIQPTTSPANRCGRIDRAKRVFEEIGKRRNVELADKAAEALTELEPLKPGNYVILSNIYAAVGQWDSVAMLRKLMKSCYVTKAAGYSLIAKNVLLAQVSVGGLCGLYVLSCDLQRAAACGLRLAACSLRLAACVWCSLCLKTGHPTASQLVMRLLLEMWYQGELSLVDMCQRSKVASEWHHDSVIGVAMEYYTFLHHHNKANVTGITPPLSPPTTLSQPSLPFQPKTPPQVAATANKYALATYAQSTTSKTS</sequence>
<dbReference type="Proteomes" id="UP001370490">
    <property type="component" value="Unassembled WGS sequence"/>
</dbReference>
<dbReference type="GO" id="GO:0003723">
    <property type="term" value="F:RNA binding"/>
    <property type="evidence" value="ECO:0007669"/>
    <property type="project" value="InterPro"/>
</dbReference>
<organism evidence="2 3">
    <name type="scientific">Dillenia turbinata</name>
    <dbReference type="NCBI Taxonomy" id="194707"/>
    <lineage>
        <taxon>Eukaryota</taxon>
        <taxon>Viridiplantae</taxon>
        <taxon>Streptophyta</taxon>
        <taxon>Embryophyta</taxon>
        <taxon>Tracheophyta</taxon>
        <taxon>Spermatophyta</taxon>
        <taxon>Magnoliopsida</taxon>
        <taxon>eudicotyledons</taxon>
        <taxon>Gunneridae</taxon>
        <taxon>Pentapetalae</taxon>
        <taxon>Dilleniales</taxon>
        <taxon>Dilleniaceae</taxon>
        <taxon>Dillenia</taxon>
    </lineage>
</organism>
<dbReference type="EMBL" id="JBAMMX010000005">
    <property type="protein sequence ID" value="KAK6940566.1"/>
    <property type="molecule type" value="Genomic_DNA"/>
</dbReference>
<proteinExistence type="predicted"/>
<accession>A0AAN8W2K6</accession>
<reference evidence="2 3" key="1">
    <citation type="submission" date="2023-12" db="EMBL/GenBank/DDBJ databases">
        <title>A high-quality genome assembly for Dillenia turbinata (Dilleniales).</title>
        <authorList>
            <person name="Chanderbali A."/>
        </authorList>
    </citation>
    <scope>NUCLEOTIDE SEQUENCE [LARGE SCALE GENOMIC DNA]</scope>
    <source>
        <strain evidence="2">LSX21</strain>
        <tissue evidence="2">Leaf</tissue>
    </source>
</reference>
<dbReference type="InterPro" id="IPR046848">
    <property type="entry name" value="E_motif"/>
</dbReference>
<name>A0AAN8W2K6_9MAGN</name>
<dbReference type="InterPro" id="IPR046960">
    <property type="entry name" value="PPR_At4g14850-like_plant"/>
</dbReference>
<dbReference type="AlphaFoldDB" id="A0AAN8W2K6"/>
<protein>
    <submittedName>
        <fullName evidence="2">E motif</fullName>
    </submittedName>
</protein>
<dbReference type="Pfam" id="PF20431">
    <property type="entry name" value="E_motif"/>
    <property type="match status" value="1"/>
</dbReference>
<dbReference type="PANTHER" id="PTHR47926:SF540">
    <property type="entry name" value="PENTATRICOPEPTIDE REPEAT-CONTAINING PROTEIN"/>
    <property type="match status" value="1"/>
</dbReference>
<keyword evidence="3" id="KW-1185">Reference proteome</keyword>
<dbReference type="GO" id="GO:0009451">
    <property type="term" value="P:RNA modification"/>
    <property type="evidence" value="ECO:0007669"/>
    <property type="project" value="InterPro"/>
</dbReference>
<evidence type="ECO:0000313" key="2">
    <source>
        <dbReference type="EMBL" id="KAK6940566.1"/>
    </source>
</evidence>
<gene>
    <name evidence="2" type="ORF">RJ641_030097</name>
</gene>